<dbReference type="PANTHER" id="PTHR46646:SF1">
    <property type="entry name" value="TOM1-LIKE PROTEIN 1"/>
    <property type="match status" value="1"/>
</dbReference>
<keyword evidence="2" id="KW-0812">Transmembrane</keyword>
<feature type="transmembrane region" description="Helical" evidence="2">
    <location>
        <begin position="60"/>
        <end position="82"/>
    </location>
</feature>
<comment type="caution">
    <text evidence="3">The sequence shown here is derived from an EMBL/GenBank/DDBJ whole genome shotgun (WGS) entry which is preliminary data.</text>
</comment>
<sequence length="85" mass="9526">MLQNQASESDRGVSQQIQHDIPDETFSAEQAKEAFDVARNCVELLATILSSSPQQEVLQLPFVCLIFTWTHPAPIFFMLAIFQAS</sequence>
<keyword evidence="4" id="KW-1185">Reference proteome</keyword>
<dbReference type="EMBL" id="BAABME010026755">
    <property type="protein sequence ID" value="GAA0174453.1"/>
    <property type="molecule type" value="Genomic_DNA"/>
</dbReference>
<dbReference type="GO" id="GO:0043130">
    <property type="term" value="F:ubiquitin binding"/>
    <property type="evidence" value="ECO:0007669"/>
    <property type="project" value="InterPro"/>
</dbReference>
<evidence type="ECO:0000256" key="1">
    <source>
        <dbReference type="ARBA" id="ARBA00007708"/>
    </source>
</evidence>
<dbReference type="Proteomes" id="UP001454036">
    <property type="component" value="Unassembled WGS sequence"/>
</dbReference>
<dbReference type="GO" id="GO:0043328">
    <property type="term" value="P:protein transport to vacuole involved in ubiquitin-dependent protein catabolic process via the multivesicular body sorting pathway"/>
    <property type="evidence" value="ECO:0007669"/>
    <property type="project" value="InterPro"/>
</dbReference>
<proteinExistence type="inferred from homology"/>
<dbReference type="PANTHER" id="PTHR46646">
    <property type="entry name" value="TOM1-LIKE PROTEIN 1"/>
    <property type="match status" value="1"/>
</dbReference>
<name>A0AAV3RHK6_LITER</name>
<evidence type="ECO:0000313" key="3">
    <source>
        <dbReference type="EMBL" id="GAA0174453.1"/>
    </source>
</evidence>
<evidence type="ECO:0000256" key="2">
    <source>
        <dbReference type="SAM" id="Phobius"/>
    </source>
</evidence>
<comment type="similarity">
    <text evidence="1">Belongs to the TOM1 family.</text>
</comment>
<evidence type="ECO:0000313" key="4">
    <source>
        <dbReference type="Proteomes" id="UP001454036"/>
    </source>
</evidence>
<dbReference type="GO" id="GO:0035091">
    <property type="term" value="F:phosphatidylinositol binding"/>
    <property type="evidence" value="ECO:0007669"/>
    <property type="project" value="InterPro"/>
</dbReference>
<dbReference type="InterPro" id="IPR044836">
    <property type="entry name" value="TOL_plant"/>
</dbReference>
<gene>
    <name evidence="3" type="ORF">LIER_41723</name>
</gene>
<keyword evidence="2" id="KW-0472">Membrane</keyword>
<reference evidence="3 4" key="1">
    <citation type="submission" date="2024-01" db="EMBL/GenBank/DDBJ databases">
        <title>The complete chloroplast genome sequence of Lithospermum erythrorhizon: insights into the phylogenetic relationship among Boraginaceae species and the maternal lineages of purple gromwells.</title>
        <authorList>
            <person name="Okada T."/>
            <person name="Watanabe K."/>
        </authorList>
    </citation>
    <scope>NUCLEOTIDE SEQUENCE [LARGE SCALE GENOMIC DNA]</scope>
</reference>
<organism evidence="3 4">
    <name type="scientific">Lithospermum erythrorhizon</name>
    <name type="common">Purple gromwell</name>
    <name type="synonym">Lithospermum officinale var. erythrorhizon</name>
    <dbReference type="NCBI Taxonomy" id="34254"/>
    <lineage>
        <taxon>Eukaryota</taxon>
        <taxon>Viridiplantae</taxon>
        <taxon>Streptophyta</taxon>
        <taxon>Embryophyta</taxon>
        <taxon>Tracheophyta</taxon>
        <taxon>Spermatophyta</taxon>
        <taxon>Magnoliopsida</taxon>
        <taxon>eudicotyledons</taxon>
        <taxon>Gunneridae</taxon>
        <taxon>Pentapetalae</taxon>
        <taxon>asterids</taxon>
        <taxon>lamiids</taxon>
        <taxon>Boraginales</taxon>
        <taxon>Boraginaceae</taxon>
        <taxon>Boraginoideae</taxon>
        <taxon>Lithospermeae</taxon>
        <taxon>Lithospermum</taxon>
    </lineage>
</organism>
<dbReference type="AlphaFoldDB" id="A0AAV3RHK6"/>
<accession>A0AAV3RHK6</accession>
<keyword evidence="2" id="KW-1133">Transmembrane helix</keyword>
<protein>
    <submittedName>
        <fullName evidence="3">Uncharacterized protein</fullName>
    </submittedName>
</protein>